<organism evidence="1 2">
    <name type="scientific">Vitis vinifera</name>
    <name type="common">Grape</name>
    <dbReference type="NCBI Taxonomy" id="29760"/>
    <lineage>
        <taxon>Eukaryota</taxon>
        <taxon>Viridiplantae</taxon>
        <taxon>Streptophyta</taxon>
        <taxon>Embryophyta</taxon>
        <taxon>Tracheophyta</taxon>
        <taxon>Spermatophyta</taxon>
        <taxon>Magnoliopsida</taxon>
        <taxon>eudicotyledons</taxon>
        <taxon>Gunneridae</taxon>
        <taxon>Pentapetalae</taxon>
        <taxon>rosids</taxon>
        <taxon>Vitales</taxon>
        <taxon>Vitaceae</taxon>
        <taxon>Viteae</taxon>
        <taxon>Vitis</taxon>
    </lineage>
</organism>
<name>A0A438EU78_VITVI</name>
<reference evidence="1 2" key="1">
    <citation type="journal article" date="2018" name="PLoS Genet.">
        <title>Population sequencing reveals clonal diversity and ancestral inbreeding in the grapevine cultivar Chardonnay.</title>
        <authorList>
            <person name="Roach M.J."/>
            <person name="Johnson D.L."/>
            <person name="Bohlmann J."/>
            <person name="van Vuuren H.J."/>
            <person name="Jones S.J."/>
            <person name="Pretorius I.S."/>
            <person name="Schmidt S.A."/>
            <person name="Borneman A.R."/>
        </authorList>
    </citation>
    <scope>NUCLEOTIDE SEQUENCE [LARGE SCALE GENOMIC DNA]</scope>
    <source>
        <strain evidence="2">cv. Chardonnay</strain>
        <tissue evidence="1">Leaf</tissue>
    </source>
</reference>
<gene>
    <name evidence="1" type="ORF">CK203_075496</name>
</gene>
<sequence length="236" mass="26886">MKYAFSGNIPTSPIQLRDDGDVRLFIRLNCTNKLPALLCITVDRRFENNAESMFMHGKGHVNDGSIESLNVVSDESITKFNYEPHERSNVFEWNMNGYAIDDDYHVLDTNLTSNVQVIENRDSSNKAAQIMEIHSIMNIKDGLMNDTATMIEEVSNNDRDMSRIDFDTKYGQLEMISPRAAKYLADVGVEQWDRSHSNGKEYNIMTTGIVECTNVVLKDARDLPVVRTVEELRNLP</sequence>
<protein>
    <submittedName>
        <fullName evidence="1">Uncharacterized protein</fullName>
    </submittedName>
</protein>
<evidence type="ECO:0000313" key="1">
    <source>
        <dbReference type="EMBL" id="RVW51250.1"/>
    </source>
</evidence>
<dbReference type="AlphaFoldDB" id="A0A438EU78"/>
<accession>A0A438EU78</accession>
<proteinExistence type="predicted"/>
<dbReference type="Proteomes" id="UP000288805">
    <property type="component" value="Unassembled WGS sequence"/>
</dbReference>
<dbReference type="EMBL" id="QGNW01001184">
    <property type="protein sequence ID" value="RVW51250.1"/>
    <property type="molecule type" value="Genomic_DNA"/>
</dbReference>
<comment type="caution">
    <text evidence="1">The sequence shown here is derived from an EMBL/GenBank/DDBJ whole genome shotgun (WGS) entry which is preliminary data.</text>
</comment>
<evidence type="ECO:0000313" key="2">
    <source>
        <dbReference type="Proteomes" id="UP000288805"/>
    </source>
</evidence>